<proteinExistence type="inferred from homology"/>
<comment type="caution">
    <text evidence="9">The sequence shown here is derived from an EMBL/GenBank/DDBJ whole genome shotgun (WGS) entry which is preliminary data.</text>
</comment>
<protein>
    <recommendedName>
        <fullName evidence="11">YicC family protein</fullName>
    </recommendedName>
</protein>
<evidence type="ECO:0000313" key="9">
    <source>
        <dbReference type="EMBL" id="GGE41729.1"/>
    </source>
</evidence>
<dbReference type="PANTHER" id="PTHR30636">
    <property type="entry name" value="UPF0701 PROTEIN YICC"/>
    <property type="match status" value="1"/>
</dbReference>
<keyword evidence="10" id="KW-1185">Reference proteome</keyword>
<dbReference type="AlphaFoldDB" id="A0A8J2YGV3"/>
<dbReference type="InterPro" id="IPR013551">
    <property type="entry name" value="YicC-like_C"/>
</dbReference>
<dbReference type="Pfam" id="PF08340">
    <property type="entry name" value="YicC-like_C"/>
    <property type="match status" value="1"/>
</dbReference>
<evidence type="ECO:0008006" key="11">
    <source>
        <dbReference type="Google" id="ProtNLM"/>
    </source>
</evidence>
<evidence type="ECO:0000256" key="4">
    <source>
        <dbReference type="ARBA" id="ARBA00022801"/>
    </source>
</evidence>
<reference evidence="9" key="2">
    <citation type="submission" date="2020-09" db="EMBL/GenBank/DDBJ databases">
        <authorList>
            <person name="Sun Q."/>
            <person name="Zhou Y."/>
        </authorList>
    </citation>
    <scope>NUCLEOTIDE SEQUENCE</scope>
    <source>
        <strain evidence="9">CGMCC 1.15371</strain>
    </source>
</reference>
<dbReference type="InterPro" id="IPR005229">
    <property type="entry name" value="YicC/YloC-like"/>
</dbReference>
<name>A0A8J2YGV3_9BACL</name>
<gene>
    <name evidence="9" type="ORF">GCM10011391_20610</name>
</gene>
<feature type="domain" description="Endoribonuclease YicC-like C-terminal" evidence="8">
    <location>
        <begin position="173"/>
        <end position="293"/>
    </location>
</feature>
<dbReference type="PANTHER" id="PTHR30636:SF3">
    <property type="entry name" value="UPF0701 PROTEIN YICC"/>
    <property type="match status" value="1"/>
</dbReference>
<dbReference type="NCBIfam" id="TIGR00255">
    <property type="entry name" value="YicC/YloC family endoribonuclease"/>
    <property type="match status" value="1"/>
</dbReference>
<reference evidence="9" key="1">
    <citation type="journal article" date="2014" name="Int. J. Syst. Evol. Microbiol.">
        <title>Complete genome sequence of Corynebacterium casei LMG S-19264T (=DSM 44701T), isolated from a smear-ripened cheese.</title>
        <authorList>
            <consortium name="US DOE Joint Genome Institute (JGI-PGF)"/>
            <person name="Walter F."/>
            <person name="Albersmeier A."/>
            <person name="Kalinowski J."/>
            <person name="Ruckert C."/>
        </authorList>
    </citation>
    <scope>NUCLEOTIDE SEQUENCE</scope>
    <source>
        <strain evidence="9">CGMCC 1.15371</strain>
    </source>
</reference>
<dbReference type="Pfam" id="PF03755">
    <property type="entry name" value="YicC-like_N"/>
    <property type="match status" value="1"/>
</dbReference>
<dbReference type="GO" id="GO:0016787">
    <property type="term" value="F:hydrolase activity"/>
    <property type="evidence" value="ECO:0007669"/>
    <property type="project" value="UniProtKB-KW"/>
</dbReference>
<sequence>MLKSMTGYGRASQSNASHTVSIEIRTVNHRYLDITFHSPRQLLYLEEAMKRAIKSTLQRGMVTVQLTLSGEPLIRNEVRVNWQLLDQYVESFKQIAERYHIPADYHINDVVQLGDVFEVSSVYQASSALDDFVLSVLEQALYNIQDMRLQEGRHLHEDLGKRLKELEQSVRDIRHHAPQVVEEYRKRLNQRMTEFLANSGPVDQARLLNEVAFFSDKANIDEELTRLSSHIQQFYSFLNEDGPVGRKMDFLIQEMNREINTIGSKANDIHIARQVVEVKSHLEKIREQVQNIE</sequence>
<organism evidence="9 10">
    <name type="scientific">Pullulanibacillus camelliae</name>
    <dbReference type="NCBI Taxonomy" id="1707096"/>
    <lineage>
        <taxon>Bacteria</taxon>
        <taxon>Bacillati</taxon>
        <taxon>Bacillota</taxon>
        <taxon>Bacilli</taxon>
        <taxon>Bacillales</taxon>
        <taxon>Sporolactobacillaceae</taxon>
        <taxon>Pullulanibacillus</taxon>
    </lineage>
</organism>
<evidence type="ECO:0000256" key="6">
    <source>
        <dbReference type="SAM" id="Coils"/>
    </source>
</evidence>
<dbReference type="InterPro" id="IPR013527">
    <property type="entry name" value="YicC-like_N"/>
</dbReference>
<keyword evidence="6" id="KW-0175">Coiled coil</keyword>
<dbReference type="GO" id="GO:0004521">
    <property type="term" value="F:RNA endonuclease activity"/>
    <property type="evidence" value="ECO:0007669"/>
    <property type="project" value="InterPro"/>
</dbReference>
<dbReference type="EMBL" id="BMIR01000008">
    <property type="protein sequence ID" value="GGE41729.1"/>
    <property type="molecule type" value="Genomic_DNA"/>
</dbReference>
<accession>A0A8J2YGV3</accession>
<evidence type="ECO:0000256" key="3">
    <source>
        <dbReference type="ARBA" id="ARBA00022759"/>
    </source>
</evidence>
<feature type="domain" description="Endoribonuclease YicC-like N-terminal" evidence="7">
    <location>
        <begin position="2"/>
        <end position="156"/>
    </location>
</feature>
<keyword evidence="3" id="KW-0255">Endonuclease</keyword>
<dbReference type="RefSeq" id="WP_188693157.1">
    <property type="nucleotide sequence ID" value="NZ_BMIR01000008.1"/>
</dbReference>
<evidence type="ECO:0000256" key="5">
    <source>
        <dbReference type="ARBA" id="ARBA00035648"/>
    </source>
</evidence>
<evidence type="ECO:0000256" key="2">
    <source>
        <dbReference type="ARBA" id="ARBA00022722"/>
    </source>
</evidence>
<comment type="similarity">
    <text evidence="5">Belongs to the YicC/YloC family.</text>
</comment>
<evidence type="ECO:0000259" key="7">
    <source>
        <dbReference type="Pfam" id="PF03755"/>
    </source>
</evidence>
<evidence type="ECO:0000313" key="10">
    <source>
        <dbReference type="Proteomes" id="UP000628775"/>
    </source>
</evidence>
<evidence type="ECO:0000259" key="8">
    <source>
        <dbReference type="Pfam" id="PF08340"/>
    </source>
</evidence>
<evidence type="ECO:0000256" key="1">
    <source>
        <dbReference type="ARBA" id="ARBA00001968"/>
    </source>
</evidence>
<feature type="coiled-coil region" evidence="6">
    <location>
        <begin position="149"/>
        <end position="176"/>
    </location>
</feature>
<dbReference type="Proteomes" id="UP000628775">
    <property type="component" value="Unassembled WGS sequence"/>
</dbReference>
<comment type="cofactor">
    <cofactor evidence="1">
        <name>a divalent metal cation</name>
        <dbReference type="ChEBI" id="CHEBI:60240"/>
    </cofactor>
</comment>
<keyword evidence="4" id="KW-0378">Hydrolase</keyword>
<keyword evidence="2" id="KW-0540">Nuclease</keyword>